<name>A0A6J7L6C4_9ZZZZ</name>
<dbReference type="SUPFAM" id="SSF51735">
    <property type="entry name" value="NAD(P)-binding Rossmann-fold domains"/>
    <property type="match status" value="1"/>
</dbReference>
<dbReference type="PANTHER" id="PTHR24321">
    <property type="entry name" value="DEHYDROGENASES, SHORT CHAIN"/>
    <property type="match status" value="1"/>
</dbReference>
<dbReference type="PANTHER" id="PTHR24321:SF14">
    <property type="entry name" value="SHORT-CHAIN TYPE DEHYDROGENASE_REDUCTASE BLR2146-RELATED"/>
    <property type="match status" value="1"/>
</dbReference>
<keyword evidence="2" id="KW-0560">Oxidoreductase</keyword>
<protein>
    <submittedName>
        <fullName evidence="3">Unannotated protein</fullName>
    </submittedName>
</protein>
<dbReference type="EMBL" id="CAFBNE010000078">
    <property type="protein sequence ID" value="CAB4961264.1"/>
    <property type="molecule type" value="Genomic_DNA"/>
</dbReference>
<dbReference type="PROSITE" id="PS00061">
    <property type="entry name" value="ADH_SHORT"/>
    <property type="match status" value="1"/>
</dbReference>
<dbReference type="AlphaFoldDB" id="A0A6J7L6C4"/>
<dbReference type="FunFam" id="3.40.50.720:FF:000084">
    <property type="entry name" value="Short-chain dehydrogenase reductase"/>
    <property type="match status" value="1"/>
</dbReference>
<organism evidence="3">
    <name type="scientific">freshwater metagenome</name>
    <dbReference type="NCBI Taxonomy" id="449393"/>
    <lineage>
        <taxon>unclassified sequences</taxon>
        <taxon>metagenomes</taxon>
        <taxon>ecological metagenomes</taxon>
    </lineage>
</organism>
<dbReference type="PRINTS" id="PR00080">
    <property type="entry name" value="SDRFAMILY"/>
</dbReference>
<accession>A0A6J7L6C4</accession>
<dbReference type="InterPro" id="IPR036291">
    <property type="entry name" value="NAD(P)-bd_dom_sf"/>
</dbReference>
<sequence>MRRFTGQSAVVFGGSSGIGAAAANRLALEGASVLVLDLPGRIGTDLECDARDPKAVLTALELARARLGGLDVVINAIGRPADGSATDTDDEVWESGLDVNLGTAFRIGRSSISIMAAAGRGAVVHVASDAGLVAWPGQVTYTAAKGGLVHLVKAQAVDAAPLGIRVNCVCPSFCRTAMLEGWLEGQPKGTFEVVSAMQPLGRLAEPEEVAAAIAFLASHEAESVTGVALPVDGGICAQ</sequence>
<gene>
    <name evidence="3" type="ORF">UFOPK3772_02218</name>
</gene>
<dbReference type="InterPro" id="IPR020904">
    <property type="entry name" value="Sc_DH/Rdtase_CS"/>
</dbReference>
<reference evidence="3" key="1">
    <citation type="submission" date="2020-05" db="EMBL/GenBank/DDBJ databases">
        <authorList>
            <person name="Chiriac C."/>
            <person name="Salcher M."/>
            <person name="Ghai R."/>
            <person name="Kavagutti S V."/>
        </authorList>
    </citation>
    <scope>NUCLEOTIDE SEQUENCE</scope>
</reference>
<dbReference type="GO" id="GO:0016491">
    <property type="term" value="F:oxidoreductase activity"/>
    <property type="evidence" value="ECO:0007669"/>
    <property type="project" value="UniProtKB-KW"/>
</dbReference>
<comment type="similarity">
    <text evidence="1">Belongs to the short-chain dehydrogenases/reductases (SDR) family.</text>
</comment>
<dbReference type="Pfam" id="PF13561">
    <property type="entry name" value="adh_short_C2"/>
    <property type="match status" value="1"/>
</dbReference>
<dbReference type="PRINTS" id="PR00081">
    <property type="entry name" value="GDHRDH"/>
</dbReference>
<evidence type="ECO:0000256" key="2">
    <source>
        <dbReference type="ARBA" id="ARBA00023002"/>
    </source>
</evidence>
<dbReference type="CDD" id="cd05233">
    <property type="entry name" value="SDR_c"/>
    <property type="match status" value="1"/>
</dbReference>
<dbReference type="InterPro" id="IPR002347">
    <property type="entry name" value="SDR_fam"/>
</dbReference>
<evidence type="ECO:0000313" key="3">
    <source>
        <dbReference type="EMBL" id="CAB4961264.1"/>
    </source>
</evidence>
<proteinExistence type="inferred from homology"/>
<dbReference type="Gene3D" id="3.40.50.720">
    <property type="entry name" value="NAD(P)-binding Rossmann-like Domain"/>
    <property type="match status" value="1"/>
</dbReference>
<evidence type="ECO:0000256" key="1">
    <source>
        <dbReference type="ARBA" id="ARBA00006484"/>
    </source>
</evidence>